<gene>
    <name evidence="2" type="ORF">Pmani_004416</name>
</gene>
<keyword evidence="3" id="KW-1185">Reference proteome</keyword>
<name>A0AAE1QGD9_9EUCA</name>
<proteinExistence type="predicted"/>
<accession>A0AAE1QGD9</accession>
<reference evidence="2" key="1">
    <citation type="submission" date="2023-11" db="EMBL/GenBank/DDBJ databases">
        <title>Genome assemblies of two species of porcelain crab, Petrolisthes cinctipes and Petrolisthes manimaculis (Anomura: Porcellanidae).</title>
        <authorList>
            <person name="Angst P."/>
        </authorList>
    </citation>
    <scope>NUCLEOTIDE SEQUENCE</scope>
    <source>
        <strain evidence="2">PB745_02</strain>
        <tissue evidence="2">Gill</tissue>
    </source>
</reference>
<dbReference type="AlphaFoldDB" id="A0AAE1QGD9"/>
<feature type="compositionally biased region" description="Gly residues" evidence="1">
    <location>
        <begin position="55"/>
        <end position="72"/>
    </location>
</feature>
<dbReference type="EMBL" id="JAWZYT010000309">
    <property type="protein sequence ID" value="KAK4324958.1"/>
    <property type="molecule type" value="Genomic_DNA"/>
</dbReference>
<evidence type="ECO:0000313" key="3">
    <source>
        <dbReference type="Proteomes" id="UP001292094"/>
    </source>
</evidence>
<feature type="region of interest" description="Disordered" evidence="1">
    <location>
        <begin position="1"/>
        <end position="73"/>
    </location>
</feature>
<dbReference type="Proteomes" id="UP001292094">
    <property type="component" value="Unassembled WGS sequence"/>
</dbReference>
<sequence>MRRVNGGVDARVGNGMGKKKWQSRPPRVEENGHINGALRCMGTEGESRENENDGSGDGDGGGGGGDGGGGGQCAFFLRIVPRSLTRPGHSPGQPVTWRAGFRWAELLDALAYHESSKQPWSKSNWRAPP</sequence>
<comment type="caution">
    <text evidence="2">The sequence shown here is derived from an EMBL/GenBank/DDBJ whole genome shotgun (WGS) entry which is preliminary data.</text>
</comment>
<organism evidence="2 3">
    <name type="scientific">Petrolisthes manimaculis</name>
    <dbReference type="NCBI Taxonomy" id="1843537"/>
    <lineage>
        <taxon>Eukaryota</taxon>
        <taxon>Metazoa</taxon>
        <taxon>Ecdysozoa</taxon>
        <taxon>Arthropoda</taxon>
        <taxon>Crustacea</taxon>
        <taxon>Multicrustacea</taxon>
        <taxon>Malacostraca</taxon>
        <taxon>Eumalacostraca</taxon>
        <taxon>Eucarida</taxon>
        <taxon>Decapoda</taxon>
        <taxon>Pleocyemata</taxon>
        <taxon>Anomura</taxon>
        <taxon>Galatheoidea</taxon>
        <taxon>Porcellanidae</taxon>
        <taxon>Petrolisthes</taxon>
    </lineage>
</organism>
<protein>
    <submittedName>
        <fullName evidence="2">Uncharacterized protein</fullName>
    </submittedName>
</protein>
<evidence type="ECO:0000313" key="2">
    <source>
        <dbReference type="EMBL" id="KAK4324958.1"/>
    </source>
</evidence>
<evidence type="ECO:0000256" key="1">
    <source>
        <dbReference type="SAM" id="MobiDB-lite"/>
    </source>
</evidence>